<organism evidence="1 2">
    <name type="scientific">Flavobacterium aureirubrum</name>
    <dbReference type="NCBI Taxonomy" id="3133147"/>
    <lineage>
        <taxon>Bacteria</taxon>
        <taxon>Pseudomonadati</taxon>
        <taxon>Bacteroidota</taxon>
        <taxon>Flavobacteriia</taxon>
        <taxon>Flavobacteriales</taxon>
        <taxon>Flavobacteriaceae</taxon>
        <taxon>Flavobacterium</taxon>
    </lineage>
</organism>
<dbReference type="InterPro" id="IPR026341">
    <property type="entry name" value="T9SS_type_B"/>
</dbReference>
<reference evidence="1 2" key="1">
    <citation type="submission" date="2024-03" db="EMBL/GenBank/DDBJ databases">
        <title>Two novel species of the genus Flavobacterium exhibiting potentially degradation of complex polysaccharides.</title>
        <authorList>
            <person name="Lian X."/>
        </authorList>
    </citation>
    <scope>NUCLEOTIDE SEQUENCE [LARGE SCALE GENOMIC DNA]</scope>
    <source>
        <strain evidence="2">j3</strain>
    </source>
</reference>
<gene>
    <name evidence="1" type="ORF">WFZ85_11535</name>
</gene>
<comment type="caution">
    <text evidence="1">The sequence shown here is derived from an EMBL/GenBank/DDBJ whole genome shotgun (WGS) entry which is preliminary data.</text>
</comment>
<dbReference type="EMBL" id="JBCGDO010000015">
    <property type="protein sequence ID" value="MEM0543250.1"/>
    <property type="molecule type" value="Genomic_DNA"/>
</dbReference>
<keyword evidence="2" id="KW-1185">Reference proteome</keyword>
<dbReference type="NCBIfam" id="TIGR04131">
    <property type="entry name" value="Bac_Flav_CTERM"/>
    <property type="match status" value="1"/>
</dbReference>
<feature type="non-terminal residue" evidence="1">
    <location>
        <position position="1"/>
    </location>
</feature>
<name>A0ABU9N6K0_9FLAO</name>
<accession>A0ABU9N6K0</accession>
<protein>
    <submittedName>
        <fullName evidence="1">Gliding motility-associated C-terminal domain-containing protein</fullName>
    </submittedName>
</protein>
<dbReference type="Pfam" id="PF13585">
    <property type="entry name" value="CHU_C"/>
    <property type="match status" value="1"/>
</dbReference>
<proteinExistence type="predicted"/>
<dbReference type="Proteomes" id="UP001460072">
    <property type="component" value="Unassembled WGS sequence"/>
</dbReference>
<sequence>ATVTFTINGSANQTIVLDASGTATVSGTYTANTTVTLVSITTAGTPSCTQALNTTITLTVINPTATASFSPATVCSNTSSTLTFTGTPNATVTFTINGSANQTIVLDASGTATVSGTYTANTTVTLVSITTTSTPSCTNALTQTVTLTVRPEPNAGNDANLPICSNENPVDMFPLLGANAQTGGVWRDPSNAIVTNILNPATAVNGVYTYTVLGIAPCVDDEAQITVSITLGPEAGVSGSFSICENVAPYDLFQQLGVSAQSGGVWTNPSNVVVSGIFNPAVDPIGNYTYTLTGNLPCSNDQAVIAVSLSPSPDAGISTTPPIICSNDAPVDLFTLLGGTPQVGGVWTNSANVIVSNIFNPAVGVSDIFTYTVLGGFGCTPDSATVTITVEQSPNAGIDGTLSTCVNSTSLNLLNGLDGTQDLGTFSDDNATGALSGTFFNPSLVLPGSYNFTYTASGGVSPCVSDTAVVTVIVNPLPNAGNAVTIAPVCTSVGTIDLNTLLTGQDAGGTWSAITPVDISSFAAGTYTYAYSVTNSCGQDNQDVSFTVLPSPVVASSNITISPICIGLDVTVNLSGMVDGTYTLNYDLTGSNTLTNENVTVSISGGNGSFTIPTANVPNTGTTTITFNTIQDTTNTCQVTLNNVSGVIVINPIVQIDNTNIAVATVCIGSAATVVISNATNLPDGVYQFNYSIPTGTPTTGNSGDVTITGGIGQFTIPASVFAAVGNYTITISSIITTTGCSNIIEDANTNFEVVAPLTAGTFTGIVSICPSTGVLDLNSLLSGEDVNGVWTDSSSTVVTSPITIISFPAGTYSYTYTVTNSCGTDTEVVQFAILPNPQLTSINVSTSPTCIGSSAVINLNGLADGVYTLSYDLLGSNTLSGQSVTVTITAGIGSFTVPSASLLNVGTTVISFTNILNTVTNCSNTLVNVTTQIIVRPLADIDSLNLNSIAICFGGNVIVTISNAINLTDGVYQFNYSIPGATPTTGNSGDVTITSGVGQFTIPSSVFTSAGNYTLTVIGIIAPSGCTNTTENATVALTIDAIPNASTATVSAQDTCPNSDTNVTIAGISNLPDGTYSLTYLLSGANSGTATISVTFTNGGTTFTIPGVSLVNNGQTTVQIIDLTSTSNTCGLNSVTALLGNFNVVSDPAPVLIDRGELFCGTTIPAPTIADLSANIVGTPTVIWYDALTGGTAYSASDLLINGTTYYAAVISATGCESIRLPVTVDLTICDIIIPDGFSPNNDGINDTFEIPNLVILYPNFKLEIYNRYGSLIYTGNRNTPNWDGTATAGGVTLGNNLLPTGVYFYILYFNDGARKDVQGRVYLNR</sequence>
<evidence type="ECO:0000313" key="2">
    <source>
        <dbReference type="Proteomes" id="UP001460072"/>
    </source>
</evidence>
<evidence type="ECO:0000313" key="1">
    <source>
        <dbReference type="EMBL" id="MEM0543250.1"/>
    </source>
</evidence>
<dbReference type="RefSeq" id="WP_342696443.1">
    <property type="nucleotide sequence ID" value="NZ_JBCGDO010000015.1"/>
</dbReference>